<gene>
    <name evidence="1" type="ORF">QFZ56_000212</name>
</gene>
<dbReference type="RefSeq" id="WP_307039169.1">
    <property type="nucleotide sequence ID" value="NZ_JAUSYA010000001.1"/>
</dbReference>
<sequence length="270" mass="28822">MTANVWNVLSGTGAAAAVLASDFPATGRTVAGFGDLVRELGDASPAVWETAPPRPGREAGMTGEDYLRHWQPGVESAGPVNAVLGFCVGSVFAAGLAAEIGRRQGKAPRLVLFDPERPDADLLYRHYHELIGGLAPMLSPDEVDEARRAGENTRRAHTAMRPLAEELCELFGKYGEPAFRRTGLDAERGAEVVATFASFLGYLVAASDLDPREDWANAVAISSATPHSGLNPLPPRERSALVAREISFELPHTELLRDTGVARTVSELLA</sequence>
<reference evidence="1 2" key="1">
    <citation type="submission" date="2023-07" db="EMBL/GenBank/DDBJ databases">
        <title>Comparative genomics of wheat-associated soil bacteria to identify genetic determinants of phenazine resistance.</title>
        <authorList>
            <person name="Mouncey N."/>
        </authorList>
    </citation>
    <scope>NUCLEOTIDE SEQUENCE [LARGE SCALE GENOMIC DNA]</scope>
    <source>
        <strain evidence="1 2">W4I19-2</strain>
    </source>
</reference>
<accession>A0ABU0PS87</accession>
<protein>
    <submittedName>
        <fullName evidence="1">Uncharacterized protein</fullName>
    </submittedName>
</protein>
<organism evidence="1 2">
    <name type="scientific">Streptomyces achromogenes</name>
    <dbReference type="NCBI Taxonomy" id="67255"/>
    <lineage>
        <taxon>Bacteria</taxon>
        <taxon>Bacillati</taxon>
        <taxon>Actinomycetota</taxon>
        <taxon>Actinomycetes</taxon>
        <taxon>Kitasatosporales</taxon>
        <taxon>Streptomycetaceae</taxon>
        <taxon>Streptomyces</taxon>
    </lineage>
</organism>
<comment type="caution">
    <text evidence="1">The sequence shown here is derived from an EMBL/GenBank/DDBJ whole genome shotgun (WGS) entry which is preliminary data.</text>
</comment>
<evidence type="ECO:0000313" key="1">
    <source>
        <dbReference type="EMBL" id="MDQ0681249.1"/>
    </source>
</evidence>
<dbReference type="EMBL" id="JAUSYA010000001">
    <property type="protein sequence ID" value="MDQ0681249.1"/>
    <property type="molecule type" value="Genomic_DNA"/>
</dbReference>
<proteinExistence type="predicted"/>
<name>A0ABU0PS87_STRAH</name>
<evidence type="ECO:0000313" key="2">
    <source>
        <dbReference type="Proteomes" id="UP001243364"/>
    </source>
</evidence>
<keyword evidence="2" id="KW-1185">Reference proteome</keyword>
<dbReference type="Proteomes" id="UP001243364">
    <property type="component" value="Unassembled WGS sequence"/>
</dbReference>